<dbReference type="KEGG" id="llp:GH975_06525"/>
<dbReference type="InterPro" id="IPR036513">
    <property type="entry name" value="STAS_dom_sf"/>
</dbReference>
<dbReference type="RefSeq" id="WP_153713752.1">
    <property type="nucleotide sequence ID" value="NZ_CP045871.1"/>
</dbReference>
<dbReference type="EMBL" id="CP045871">
    <property type="protein sequence ID" value="QGG80248.1"/>
    <property type="molecule type" value="Genomic_DNA"/>
</dbReference>
<accession>A0A5Q2Q827</accession>
<protein>
    <submittedName>
        <fullName evidence="2">Anti-anti-sigma factor</fullName>
    </submittedName>
</protein>
<dbReference type="SUPFAM" id="SSF52091">
    <property type="entry name" value="SpoIIaa-like"/>
    <property type="match status" value="1"/>
</dbReference>
<dbReference type="CDD" id="cd07043">
    <property type="entry name" value="STAS_anti-anti-sigma_factors"/>
    <property type="match status" value="1"/>
</dbReference>
<evidence type="ECO:0000313" key="2">
    <source>
        <dbReference type="EMBL" id="QGG80248.1"/>
    </source>
</evidence>
<dbReference type="Proteomes" id="UP000388235">
    <property type="component" value="Chromosome"/>
</dbReference>
<keyword evidence="3" id="KW-1185">Reference proteome</keyword>
<dbReference type="AlphaFoldDB" id="A0A5Q2Q827"/>
<proteinExistence type="predicted"/>
<dbReference type="InterPro" id="IPR002645">
    <property type="entry name" value="STAS_dom"/>
</dbReference>
<evidence type="ECO:0000313" key="3">
    <source>
        <dbReference type="Proteomes" id="UP000388235"/>
    </source>
</evidence>
<dbReference type="Gene3D" id="3.30.750.24">
    <property type="entry name" value="STAS domain"/>
    <property type="match status" value="1"/>
</dbReference>
<sequence length="111" mass="12096">MSVSTSFLSAESRLTIRVTGRFGFSLHKAFLDAFQKFGSGARCYTVDLTDADSVDSSALGMMLLLRDFAGGDRSNITVEGANLDIEKVLKITAFDKLFHIPGLSIRDLETV</sequence>
<reference evidence="2 3" key="1">
    <citation type="submission" date="2019-11" db="EMBL/GenBank/DDBJ databases">
        <authorList>
            <person name="Khan S.A."/>
            <person name="Jeon C.O."/>
            <person name="Chun B.H."/>
        </authorList>
    </citation>
    <scope>NUCLEOTIDE SEQUENCE [LARGE SCALE GENOMIC DNA]</scope>
    <source>
        <strain evidence="2 3">IMCC 1097</strain>
    </source>
</reference>
<dbReference type="PROSITE" id="PS50801">
    <property type="entry name" value="STAS"/>
    <property type="match status" value="1"/>
</dbReference>
<name>A0A5Q2Q827_9GAMM</name>
<feature type="domain" description="STAS" evidence="1">
    <location>
        <begin position="3"/>
        <end position="111"/>
    </location>
</feature>
<dbReference type="OrthoDB" id="278639at2"/>
<organism evidence="2 3">
    <name type="scientific">Litorivicinus lipolyticus</name>
    <dbReference type="NCBI Taxonomy" id="418701"/>
    <lineage>
        <taxon>Bacteria</taxon>
        <taxon>Pseudomonadati</taxon>
        <taxon>Pseudomonadota</taxon>
        <taxon>Gammaproteobacteria</taxon>
        <taxon>Oceanospirillales</taxon>
        <taxon>Litorivicinaceae</taxon>
        <taxon>Litorivicinus</taxon>
    </lineage>
</organism>
<evidence type="ECO:0000259" key="1">
    <source>
        <dbReference type="PROSITE" id="PS50801"/>
    </source>
</evidence>
<gene>
    <name evidence="2" type="ORF">GH975_06525</name>
</gene>